<proteinExistence type="predicted"/>
<protein>
    <submittedName>
        <fullName evidence="2">Uncharacterized protein</fullName>
    </submittedName>
</protein>
<gene>
    <name evidence="2" type="ORF">Poly41_48850</name>
</gene>
<organism evidence="2 3">
    <name type="scientific">Novipirellula artificiosorum</name>
    <dbReference type="NCBI Taxonomy" id="2528016"/>
    <lineage>
        <taxon>Bacteria</taxon>
        <taxon>Pseudomonadati</taxon>
        <taxon>Planctomycetota</taxon>
        <taxon>Planctomycetia</taxon>
        <taxon>Pirellulales</taxon>
        <taxon>Pirellulaceae</taxon>
        <taxon>Novipirellula</taxon>
    </lineage>
</organism>
<name>A0A5C6DCC6_9BACT</name>
<dbReference type="AlphaFoldDB" id="A0A5C6DCC6"/>
<keyword evidence="3" id="KW-1185">Reference proteome</keyword>
<reference evidence="2 3" key="1">
    <citation type="submission" date="2019-02" db="EMBL/GenBank/DDBJ databases">
        <title>Deep-cultivation of Planctomycetes and their phenomic and genomic characterization uncovers novel biology.</title>
        <authorList>
            <person name="Wiegand S."/>
            <person name="Jogler M."/>
            <person name="Boedeker C."/>
            <person name="Pinto D."/>
            <person name="Vollmers J."/>
            <person name="Rivas-Marin E."/>
            <person name="Kohn T."/>
            <person name="Peeters S.H."/>
            <person name="Heuer A."/>
            <person name="Rast P."/>
            <person name="Oberbeckmann S."/>
            <person name="Bunk B."/>
            <person name="Jeske O."/>
            <person name="Meyerdierks A."/>
            <person name="Storesund J.E."/>
            <person name="Kallscheuer N."/>
            <person name="Luecker S."/>
            <person name="Lage O.M."/>
            <person name="Pohl T."/>
            <person name="Merkel B.J."/>
            <person name="Hornburger P."/>
            <person name="Mueller R.-W."/>
            <person name="Bruemmer F."/>
            <person name="Labrenz M."/>
            <person name="Spormann A.M."/>
            <person name="Op Den Camp H."/>
            <person name="Overmann J."/>
            <person name="Amann R."/>
            <person name="Jetten M.S.M."/>
            <person name="Mascher T."/>
            <person name="Medema M.H."/>
            <person name="Devos D.P."/>
            <person name="Kaster A.-K."/>
            <person name="Ovreas L."/>
            <person name="Rohde M."/>
            <person name="Galperin M.Y."/>
            <person name="Jogler C."/>
        </authorList>
    </citation>
    <scope>NUCLEOTIDE SEQUENCE [LARGE SCALE GENOMIC DNA]</scope>
    <source>
        <strain evidence="2 3">Poly41</strain>
    </source>
</reference>
<dbReference type="Proteomes" id="UP000319143">
    <property type="component" value="Unassembled WGS sequence"/>
</dbReference>
<comment type="caution">
    <text evidence="2">The sequence shown here is derived from an EMBL/GenBank/DDBJ whole genome shotgun (WGS) entry which is preliminary data.</text>
</comment>
<dbReference type="EMBL" id="SJPV01000009">
    <property type="protein sequence ID" value="TWU33885.1"/>
    <property type="molecule type" value="Genomic_DNA"/>
</dbReference>
<sequence length="98" mass="10881">MANSQSVFDDATRHSHSNNQYPADKIDELRWEAEGTVWRAVAYTHHACIEDGQLVVAGGHACEMQARLARFNVVPDGFCRSLAAYYFIRDFGGSDNGS</sequence>
<feature type="region of interest" description="Disordered" evidence="1">
    <location>
        <begin position="1"/>
        <end position="21"/>
    </location>
</feature>
<evidence type="ECO:0000313" key="3">
    <source>
        <dbReference type="Proteomes" id="UP000319143"/>
    </source>
</evidence>
<evidence type="ECO:0000256" key="1">
    <source>
        <dbReference type="SAM" id="MobiDB-lite"/>
    </source>
</evidence>
<accession>A0A5C6DCC6</accession>
<evidence type="ECO:0000313" key="2">
    <source>
        <dbReference type="EMBL" id="TWU33885.1"/>
    </source>
</evidence>